<evidence type="ECO:0000313" key="2">
    <source>
        <dbReference type="Proteomes" id="UP000241769"/>
    </source>
</evidence>
<comment type="caution">
    <text evidence="1">The sequence shown here is derived from an EMBL/GenBank/DDBJ whole genome shotgun (WGS) entry which is preliminary data.</text>
</comment>
<sequence>MKTLQSTDQIHKLKRGHWSPWIICAIQRPDLLKSHHRSVRLFTNGSSLSAMTKTVVDLIVIGIDGNCTLPKAAKISMGVGTVPYYTSYCSDMHNPAWNDDATFTLEEPTMFDVTLISGSQADPLRRGSGRREIIGHSEIQIDLKEEEEPKHVSLQLTGKYGSCTLNVLMQKTSNGIGMLSYLGEPVKHFHIRLDAGDVVLLSTNYIQSPGIRLLTWSHWDHCGIIVKDEDAKLNLAEAIPDDFNITMRLLNPPLLSDDPKSTLKPTGRPYKVSGELLRALFNGNLCDNHDSFFCSELVAAAYKSMGVMRDDVCSGNFLPKDFAKDDNPKNGFVEGKLGEIFFLQFLTIIRLYPYWLLQMLHNVRTFLEFNNNVSVELETHPQNNVRFHILSLFAIDFSTTNAKLNPTHCLMYISLSDLTTAAGFKMPAEKLRSTVIVSWMGCFRSFTQDFTTVVVHDRQSNDIRNPTT</sequence>
<dbReference type="InterPro" id="IPR038765">
    <property type="entry name" value="Papain-like_cys_pep_sf"/>
</dbReference>
<dbReference type="PANTHER" id="PTHR47112:SF1">
    <property type="entry name" value="PX DOMAIN-CONTAINING PROTEIN"/>
    <property type="match status" value="1"/>
</dbReference>
<dbReference type="OrthoDB" id="289113at2759"/>
<dbReference type="Proteomes" id="UP000241769">
    <property type="component" value="Unassembled WGS sequence"/>
</dbReference>
<gene>
    <name evidence="1" type="ORF">PROFUN_05176</name>
</gene>
<organism evidence="1 2">
    <name type="scientific">Planoprotostelium fungivorum</name>
    <dbReference type="NCBI Taxonomy" id="1890364"/>
    <lineage>
        <taxon>Eukaryota</taxon>
        <taxon>Amoebozoa</taxon>
        <taxon>Evosea</taxon>
        <taxon>Variosea</taxon>
        <taxon>Cavosteliida</taxon>
        <taxon>Cavosteliaceae</taxon>
        <taxon>Planoprotostelium</taxon>
    </lineage>
</organism>
<evidence type="ECO:0000313" key="1">
    <source>
        <dbReference type="EMBL" id="PRP86538.1"/>
    </source>
</evidence>
<accession>A0A2P6NRN0</accession>
<dbReference type="PANTHER" id="PTHR47112">
    <property type="entry name" value="PX DOMAIN-CONTAINING PROTEIN"/>
    <property type="match status" value="1"/>
</dbReference>
<dbReference type="AlphaFoldDB" id="A0A2P6NRN0"/>
<name>A0A2P6NRN0_9EUKA</name>
<keyword evidence="2" id="KW-1185">Reference proteome</keyword>
<proteinExistence type="predicted"/>
<protein>
    <recommendedName>
        <fullName evidence="3">C2 domain-containing protein</fullName>
    </recommendedName>
</protein>
<dbReference type="Gene3D" id="3.90.1720.10">
    <property type="entry name" value="endopeptidase domain like (from Nostoc punctiforme)"/>
    <property type="match status" value="1"/>
</dbReference>
<dbReference type="SUPFAM" id="SSF54001">
    <property type="entry name" value="Cysteine proteinases"/>
    <property type="match status" value="1"/>
</dbReference>
<evidence type="ECO:0008006" key="3">
    <source>
        <dbReference type="Google" id="ProtNLM"/>
    </source>
</evidence>
<dbReference type="EMBL" id="MDYQ01000029">
    <property type="protein sequence ID" value="PRP86538.1"/>
    <property type="molecule type" value="Genomic_DNA"/>
</dbReference>
<dbReference type="InParanoid" id="A0A2P6NRN0"/>
<reference evidence="1 2" key="1">
    <citation type="journal article" date="2018" name="Genome Biol. Evol.">
        <title>Multiple Roots of Fruiting Body Formation in Amoebozoa.</title>
        <authorList>
            <person name="Hillmann F."/>
            <person name="Forbes G."/>
            <person name="Novohradska S."/>
            <person name="Ferling I."/>
            <person name="Riege K."/>
            <person name="Groth M."/>
            <person name="Westermann M."/>
            <person name="Marz M."/>
            <person name="Spaller T."/>
            <person name="Winckler T."/>
            <person name="Schaap P."/>
            <person name="Glockner G."/>
        </authorList>
    </citation>
    <scope>NUCLEOTIDE SEQUENCE [LARGE SCALE GENOMIC DNA]</scope>
    <source>
        <strain evidence="1 2">Jena</strain>
    </source>
</reference>